<dbReference type="Pfam" id="PF16537">
    <property type="entry name" value="T2SSB"/>
    <property type="match status" value="1"/>
</dbReference>
<reference evidence="2 3" key="2">
    <citation type="submission" date="2020-06" db="EMBL/GenBank/DDBJ databases">
        <title>Ramlibacter rhizophilus sp. nov., isolated from rhizosphere soil of national flower Mugunghwa from South Korea.</title>
        <authorList>
            <person name="Zheng-Fei Y."/>
            <person name="Huan T."/>
        </authorList>
    </citation>
    <scope>NUCLEOTIDE SEQUENCE [LARGE SCALE GENOMIC DNA]</scope>
    <source>
        <strain evidence="2 3">B156</strain>
    </source>
</reference>
<organism evidence="2 3">
    <name type="scientific">Ramlibacter montanisoli</name>
    <dbReference type="NCBI Taxonomy" id="2732512"/>
    <lineage>
        <taxon>Bacteria</taxon>
        <taxon>Pseudomonadati</taxon>
        <taxon>Pseudomonadota</taxon>
        <taxon>Betaproteobacteria</taxon>
        <taxon>Burkholderiales</taxon>
        <taxon>Comamonadaceae</taxon>
        <taxon>Ramlibacter</taxon>
    </lineage>
</organism>
<proteinExistence type="predicted"/>
<comment type="caution">
    <text evidence="2">The sequence shown here is derived from an EMBL/GenBank/DDBJ whole genome shotgun (WGS) entry which is preliminary data.</text>
</comment>
<protein>
    <submittedName>
        <fullName evidence="2">General secretion pathway protein GspB</fullName>
    </submittedName>
</protein>
<evidence type="ECO:0000313" key="3">
    <source>
        <dbReference type="Proteomes" id="UP000552954"/>
    </source>
</evidence>
<gene>
    <name evidence="2" type="ORF">HK415_05460</name>
</gene>
<keyword evidence="3" id="KW-1185">Reference proteome</keyword>
<dbReference type="EMBL" id="JABFCS010000001">
    <property type="protein sequence ID" value="NNU42734.1"/>
    <property type="molecule type" value="Genomic_DNA"/>
</dbReference>
<dbReference type="InterPro" id="IPR032389">
    <property type="entry name" value="GspB_C"/>
</dbReference>
<name>A0A849K8I0_9BURK</name>
<dbReference type="AlphaFoldDB" id="A0A849K8I0"/>
<evidence type="ECO:0000259" key="1">
    <source>
        <dbReference type="Pfam" id="PF16537"/>
    </source>
</evidence>
<feature type="domain" description="Type II secretion system protein GspB C-terminal" evidence="1">
    <location>
        <begin position="15"/>
        <end position="72"/>
    </location>
</feature>
<dbReference type="GO" id="GO:0015627">
    <property type="term" value="C:type II protein secretion system complex"/>
    <property type="evidence" value="ECO:0007669"/>
    <property type="project" value="InterPro"/>
</dbReference>
<reference evidence="2 3" key="1">
    <citation type="submission" date="2020-05" db="EMBL/GenBank/DDBJ databases">
        <authorList>
            <person name="Khan S.A."/>
            <person name="Jeon C.O."/>
            <person name="Chun B.H."/>
        </authorList>
    </citation>
    <scope>NUCLEOTIDE SEQUENCE [LARGE SCALE GENOMIC DNA]</scope>
    <source>
        <strain evidence="2 3">B156</strain>
    </source>
</reference>
<evidence type="ECO:0000313" key="2">
    <source>
        <dbReference type="EMBL" id="NNU42734.1"/>
    </source>
</evidence>
<sequence>MYAQAELPAEVQKDLPKLAISGGVHSENAAQRMLVVGGQVLSEGAEVAPGVVLEQIRAGTAVLRFRGYRYSVGY</sequence>
<dbReference type="RefSeq" id="WP_171557146.1">
    <property type="nucleotide sequence ID" value="NZ_JABFCS010000001.1"/>
</dbReference>
<dbReference type="Proteomes" id="UP000552954">
    <property type="component" value="Unassembled WGS sequence"/>
</dbReference>
<accession>A0A849K8I0</accession>